<comment type="caution">
    <text evidence="1">The sequence shown here is derived from an EMBL/GenBank/DDBJ whole genome shotgun (WGS) entry which is preliminary data.</text>
</comment>
<evidence type="ECO:0000313" key="1">
    <source>
        <dbReference type="EMBL" id="KAI3813740.1"/>
    </source>
</evidence>
<organism evidence="1 2">
    <name type="scientific">Smallanthus sonchifolius</name>
    <dbReference type="NCBI Taxonomy" id="185202"/>
    <lineage>
        <taxon>Eukaryota</taxon>
        <taxon>Viridiplantae</taxon>
        <taxon>Streptophyta</taxon>
        <taxon>Embryophyta</taxon>
        <taxon>Tracheophyta</taxon>
        <taxon>Spermatophyta</taxon>
        <taxon>Magnoliopsida</taxon>
        <taxon>eudicotyledons</taxon>
        <taxon>Gunneridae</taxon>
        <taxon>Pentapetalae</taxon>
        <taxon>asterids</taxon>
        <taxon>campanulids</taxon>
        <taxon>Asterales</taxon>
        <taxon>Asteraceae</taxon>
        <taxon>Asteroideae</taxon>
        <taxon>Heliantheae alliance</taxon>
        <taxon>Millerieae</taxon>
        <taxon>Smallanthus</taxon>
    </lineage>
</organism>
<accession>A0ACB9J2E4</accession>
<keyword evidence="2" id="KW-1185">Reference proteome</keyword>
<evidence type="ECO:0000313" key="2">
    <source>
        <dbReference type="Proteomes" id="UP001056120"/>
    </source>
</evidence>
<name>A0ACB9J2E4_9ASTR</name>
<gene>
    <name evidence="1" type="ORF">L1987_18472</name>
</gene>
<dbReference type="Proteomes" id="UP001056120">
    <property type="component" value="Linkage Group LG06"/>
</dbReference>
<protein>
    <submittedName>
        <fullName evidence="1">Uncharacterized protein</fullName>
    </submittedName>
</protein>
<sequence length="158" mass="17626">MKQQEKTNQMMFRELERIKESKKLVETTTPLQPRILNFDSTGFSGNHQGDIIPMQTRTTTVGPTPVIRVTTNWSLGITPGSSSQDPNIGNTFNQFLDANELRQDTGISPIMSKELKKLRDMISSVPGVVQPILEASSASHRISRFAPPVCDAEIPKRF</sequence>
<reference evidence="1 2" key="2">
    <citation type="journal article" date="2022" name="Mol. Ecol. Resour.">
        <title>The genomes of chicory, endive, great burdock and yacon provide insights into Asteraceae paleo-polyploidization history and plant inulin production.</title>
        <authorList>
            <person name="Fan W."/>
            <person name="Wang S."/>
            <person name="Wang H."/>
            <person name="Wang A."/>
            <person name="Jiang F."/>
            <person name="Liu H."/>
            <person name="Zhao H."/>
            <person name="Xu D."/>
            <person name="Zhang Y."/>
        </authorList>
    </citation>
    <scope>NUCLEOTIDE SEQUENCE [LARGE SCALE GENOMIC DNA]</scope>
    <source>
        <strain evidence="2">cv. Yunnan</strain>
        <tissue evidence="1">Leaves</tissue>
    </source>
</reference>
<reference evidence="2" key="1">
    <citation type="journal article" date="2022" name="Mol. Ecol. Resour.">
        <title>The genomes of chicory, endive, great burdock and yacon provide insights into Asteraceae palaeo-polyploidization history and plant inulin production.</title>
        <authorList>
            <person name="Fan W."/>
            <person name="Wang S."/>
            <person name="Wang H."/>
            <person name="Wang A."/>
            <person name="Jiang F."/>
            <person name="Liu H."/>
            <person name="Zhao H."/>
            <person name="Xu D."/>
            <person name="Zhang Y."/>
        </authorList>
    </citation>
    <scope>NUCLEOTIDE SEQUENCE [LARGE SCALE GENOMIC DNA]</scope>
    <source>
        <strain evidence="2">cv. Yunnan</strain>
    </source>
</reference>
<proteinExistence type="predicted"/>
<dbReference type="EMBL" id="CM042023">
    <property type="protein sequence ID" value="KAI3813740.1"/>
    <property type="molecule type" value="Genomic_DNA"/>
</dbReference>